<feature type="domain" description="FAD-binding" evidence="3">
    <location>
        <begin position="8"/>
        <end position="344"/>
    </location>
</feature>
<name>T0GSC5_9SPHN</name>
<keyword evidence="1" id="KW-0560">Oxidoreductase</keyword>
<dbReference type="AlphaFoldDB" id="T0GSC5"/>
<reference evidence="4 5" key="1">
    <citation type="journal article" date="2013" name="Genome Announc.">
        <title>Draft Genome Sequence of Sphingobium quisquiliarum Strain P25T, a Novel Hexachlorocyclohexane (HCH)-Degrading Bacterium Isolated from an HCH Dumpsite.</title>
        <authorList>
            <person name="Kumar Singh A."/>
            <person name="Sangwan N."/>
            <person name="Sharma A."/>
            <person name="Gupta V."/>
            <person name="Khurana J.P."/>
            <person name="Lal R."/>
        </authorList>
    </citation>
    <scope>NUCLEOTIDE SEQUENCE [LARGE SCALE GENOMIC DNA]</scope>
    <source>
        <strain evidence="4 5">P25</strain>
    </source>
</reference>
<dbReference type="EMBL" id="ATHO01000141">
    <property type="protein sequence ID" value="EQB02843.1"/>
    <property type="molecule type" value="Genomic_DNA"/>
</dbReference>
<dbReference type="RefSeq" id="WP_021239164.1">
    <property type="nucleotide sequence ID" value="NZ_ATHO01000141.1"/>
</dbReference>
<dbReference type="PRINTS" id="PR00420">
    <property type="entry name" value="RNGMNOXGNASE"/>
</dbReference>
<evidence type="ECO:0000313" key="5">
    <source>
        <dbReference type="Proteomes" id="UP000015525"/>
    </source>
</evidence>
<dbReference type="PANTHER" id="PTHR13789:SF309">
    <property type="entry name" value="PUTATIVE (AFU_ORTHOLOGUE AFUA_6G14510)-RELATED"/>
    <property type="match status" value="1"/>
</dbReference>
<dbReference type="PATRIC" id="fig|1329909.3.peg.2987"/>
<dbReference type="InterPro" id="IPR002938">
    <property type="entry name" value="FAD-bd"/>
</dbReference>
<comment type="caution">
    <text evidence="4">The sequence shown here is derived from an EMBL/GenBank/DDBJ whole genome shotgun (WGS) entry which is preliminary data.</text>
</comment>
<gene>
    <name evidence="4" type="ORF">L288_15535</name>
</gene>
<dbReference type="GO" id="GO:0071949">
    <property type="term" value="F:FAD binding"/>
    <property type="evidence" value="ECO:0007669"/>
    <property type="project" value="InterPro"/>
</dbReference>
<dbReference type="InterPro" id="IPR050493">
    <property type="entry name" value="FAD-dep_Monooxygenase_BioMet"/>
</dbReference>
<sequence length="376" mass="41471">MVGEVIRKVLIVGGGIGGMALAILLRSKGLDVDLAERDPQWRAAGAGLTLNGATLRVFSEIGIEEDVRRLGSVHGGVRLHDRWGNIIEDRPAYVPEPGDIMAGGAIMRPVLHQILAERTRALGTNVRLGLTVNTLDQDKDGVTVTFSDGSVGRYDLVVGADGLHSQMRKLIFPDAPGAAFVHMGAWRAVFPRPAEMETTWLFLDASQKLGFNPVSKTHMYLFILEPMTENQWREPEDWPRLLAELMSGYCDQVSSLATSIDESTSINYRPLEMVMLPQPWHSGRVVLLGDACHGTTPHSGYGAGLATEDAVILAEQICAPGDLDERLNAYCDRRYPRCRRVMDLSLDLNRMERAGVPIVDQFHTNMALMDIARQPY</sequence>
<evidence type="ECO:0000313" key="4">
    <source>
        <dbReference type="EMBL" id="EQB02843.1"/>
    </source>
</evidence>
<evidence type="ECO:0000256" key="2">
    <source>
        <dbReference type="ARBA" id="ARBA00023033"/>
    </source>
</evidence>
<evidence type="ECO:0000256" key="1">
    <source>
        <dbReference type="ARBA" id="ARBA00023002"/>
    </source>
</evidence>
<keyword evidence="5" id="KW-1185">Reference proteome</keyword>
<dbReference type="NCBIfam" id="NF005313">
    <property type="entry name" value="PRK06847.1"/>
    <property type="match status" value="1"/>
</dbReference>
<dbReference type="Proteomes" id="UP000015525">
    <property type="component" value="Unassembled WGS sequence"/>
</dbReference>
<keyword evidence="2" id="KW-0503">Monooxygenase</keyword>
<evidence type="ECO:0000259" key="3">
    <source>
        <dbReference type="Pfam" id="PF01494"/>
    </source>
</evidence>
<dbReference type="SUPFAM" id="SSF51905">
    <property type="entry name" value="FAD/NAD(P)-binding domain"/>
    <property type="match status" value="1"/>
</dbReference>
<protein>
    <recommendedName>
        <fullName evidence="3">FAD-binding domain-containing protein</fullName>
    </recommendedName>
</protein>
<accession>T0GSC5</accession>
<organism evidence="4 5">
    <name type="scientific">Sphingobium quisquiliarum P25</name>
    <dbReference type="NCBI Taxonomy" id="1329909"/>
    <lineage>
        <taxon>Bacteria</taxon>
        <taxon>Pseudomonadati</taxon>
        <taxon>Pseudomonadota</taxon>
        <taxon>Alphaproteobacteria</taxon>
        <taxon>Sphingomonadales</taxon>
        <taxon>Sphingomonadaceae</taxon>
        <taxon>Sphingobium</taxon>
    </lineage>
</organism>
<dbReference type="Pfam" id="PF01494">
    <property type="entry name" value="FAD_binding_3"/>
    <property type="match status" value="1"/>
</dbReference>
<dbReference type="Gene3D" id="3.50.50.60">
    <property type="entry name" value="FAD/NAD(P)-binding domain"/>
    <property type="match status" value="1"/>
</dbReference>
<proteinExistence type="predicted"/>
<dbReference type="InterPro" id="IPR036188">
    <property type="entry name" value="FAD/NAD-bd_sf"/>
</dbReference>
<dbReference type="GO" id="GO:0004497">
    <property type="term" value="F:monooxygenase activity"/>
    <property type="evidence" value="ECO:0007669"/>
    <property type="project" value="UniProtKB-KW"/>
</dbReference>
<dbReference type="PANTHER" id="PTHR13789">
    <property type="entry name" value="MONOOXYGENASE"/>
    <property type="match status" value="1"/>
</dbReference>